<keyword evidence="5" id="KW-1185">Reference proteome</keyword>
<dbReference type="Proteomes" id="UP001596425">
    <property type="component" value="Unassembled WGS sequence"/>
</dbReference>
<accession>A0ABW1YSU2</accession>
<evidence type="ECO:0000256" key="3">
    <source>
        <dbReference type="SAM" id="SignalP"/>
    </source>
</evidence>
<keyword evidence="1" id="KW-0175">Coiled coil</keyword>
<keyword evidence="3" id="KW-0732">Signal</keyword>
<feature type="coiled-coil region" evidence="1">
    <location>
        <begin position="152"/>
        <end position="186"/>
    </location>
</feature>
<evidence type="ECO:0000313" key="4">
    <source>
        <dbReference type="EMBL" id="MFC6635145.1"/>
    </source>
</evidence>
<name>A0ABW1YSU2_9GAMM</name>
<proteinExistence type="predicted"/>
<evidence type="ECO:0000256" key="1">
    <source>
        <dbReference type="SAM" id="Coils"/>
    </source>
</evidence>
<feature type="region of interest" description="Disordered" evidence="2">
    <location>
        <begin position="26"/>
        <end position="111"/>
    </location>
</feature>
<evidence type="ECO:0000256" key="2">
    <source>
        <dbReference type="SAM" id="MobiDB-lite"/>
    </source>
</evidence>
<organism evidence="4 5">
    <name type="scientific">Microbulbifer taiwanensis</name>
    <dbReference type="NCBI Taxonomy" id="986746"/>
    <lineage>
        <taxon>Bacteria</taxon>
        <taxon>Pseudomonadati</taxon>
        <taxon>Pseudomonadota</taxon>
        <taxon>Gammaproteobacteria</taxon>
        <taxon>Cellvibrionales</taxon>
        <taxon>Microbulbiferaceae</taxon>
        <taxon>Microbulbifer</taxon>
    </lineage>
</organism>
<dbReference type="RefSeq" id="WP_193193204.1">
    <property type="nucleotide sequence ID" value="NZ_JACZFR010000041.1"/>
</dbReference>
<protein>
    <submittedName>
        <fullName evidence="4">Uncharacterized protein</fullName>
    </submittedName>
</protein>
<evidence type="ECO:0000313" key="5">
    <source>
        <dbReference type="Proteomes" id="UP001596425"/>
    </source>
</evidence>
<sequence length="187" mass="20104">MRVLLIFAPLTIAALVAVVTAGETAEPEQPEAVAEPQAISAKAEPSAVGAVTEKKSEDETAAVAVQTETPPTPRSSAVAALRQGMEAGDPRMPPLAPRAEEREMPSAEELADPDLYRAYEARQKQEIYASFAAAASKKISALEEMIALGGRGGVTAEQLQEAKNKVEKLREQRELLLQQHPELQEHQ</sequence>
<comment type="caution">
    <text evidence="4">The sequence shown here is derived from an EMBL/GenBank/DDBJ whole genome shotgun (WGS) entry which is preliminary data.</text>
</comment>
<reference evidence="5" key="1">
    <citation type="journal article" date="2019" name="Int. J. Syst. Evol. Microbiol.">
        <title>The Global Catalogue of Microorganisms (GCM) 10K type strain sequencing project: providing services to taxonomists for standard genome sequencing and annotation.</title>
        <authorList>
            <consortium name="The Broad Institute Genomics Platform"/>
            <consortium name="The Broad Institute Genome Sequencing Center for Infectious Disease"/>
            <person name="Wu L."/>
            <person name="Ma J."/>
        </authorList>
    </citation>
    <scope>NUCLEOTIDE SEQUENCE [LARGE SCALE GENOMIC DNA]</scope>
    <source>
        <strain evidence="5">CGMCC 1.13718</strain>
    </source>
</reference>
<feature type="chain" id="PRO_5045850400" evidence="3">
    <location>
        <begin position="22"/>
        <end position="187"/>
    </location>
</feature>
<gene>
    <name evidence="4" type="ORF">ACFQBM_17785</name>
</gene>
<dbReference type="EMBL" id="JBHSVR010000001">
    <property type="protein sequence ID" value="MFC6635145.1"/>
    <property type="molecule type" value="Genomic_DNA"/>
</dbReference>
<feature type="signal peptide" evidence="3">
    <location>
        <begin position="1"/>
        <end position="21"/>
    </location>
</feature>